<reference evidence="3" key="1">
    <citation type="submission" date="2021-06" db="EMBL/GenBank/DDBJ databases">
        <title>Parelaphostrongylus tenuis whole genome reference sequence.</title>
        <authorList>
            <person name="Garwood T.J."/>
            <person name="Larsen P.A."/>
            <person name="Fountain-Jones N.M."/>
            <person name="Garbe J.R."/>
            <person name="Macchietto M.G."/>
            <person name="Kania S.A."/>
            <person name="Gerhold R.W."/>
            <person name="Richards J.E."/>
            <person name="Wolf T.M."/>
        </authorList>
    </citation>
    <scope>NUCLEOTIDE SEQUENCE</scope>
    <source>
        <strain evidence="3">MNPRO001-30</strain>
        <tissue evidence="3">Meninges</tissue>
    </source>
</reference>
<dbReference type="PANTHER" id="PTHR16301">
    <property type="entry name" value="IMPACT-RELATED"/>
    <property type="match status" value="1"/>
</dbReference>
<dbReference type="Proteomes" id="UP001196413">
    <property type="component" value="Unassembled WGS sequence"/>
</dbReference>
<sequence length="178" mass="20451">MIENKGSPIIYTWVTMIKNFLENRVMSESQAECSNDGSDHEDERNSRLSAVVPVILHGDVLTDRKSRFQAHVARIQSENEVTLVLERLRENPKIARATHNIYAYRVTECRNGRLVRLEDFVDDGETGASSRMLQLLHKMNVDNVIVVVSRWYGGVHLGTDRFRHITNLTYDILSKLRA</sequence>
<dbReference type="GO" id="GO:0005737">
    <property type="term" value="C:cytoplasm"/>
    <property type="evidence" value="ECO:0007669"/>
    <property type="project" value="TreeGrafter"/>
</dbReference>
<dbReference type="GO" id="GO:0006446">
    <property type="term" value="P:regulation of translational initiation"/>
    <property type="evidence" value="ECO:0007669"/>
    <property type="project" value="TreeGrafter"/>
</dbReference>
<dbReference type="Pfam" id="PF01205">
    <property type="entry name" value="Impact_N"/>
    <property type="match status" value="1"/>
</dbReference>
<dbReference type="InterPro" id="IPR036956">
    <property type="entry name" value="Impact_N_sf"/>
</dbReference>
<dbReference type="InterPro" id="IPR023582">
    <property type="entry name" value="Impact"/>
</dbReference>
<accession>A0AAD5M7M0</accession>
<evidence type="ECO:0000256" key="1">
    <source>
        <dbReference type="ARBA" id="ARBA00007665"/>
    </source>
</evidence>
<evidence type="ECO:0000313" key="3">
    <source>
        <dbReference type="EMBL" id="KAJ1352013.1"/>
    </source>
</evidence>
<proteinExistence type="inferred from homology"/>
<dbReference type="InterPro" id="IPR020568">
    <property type="entry name" value="Ribosomal_Su5_D2-typ_SF"/>
</dbReference>
<dbReference type="EMBL" id="JAHQIW010001287">
    <property type="protein sequence ID" value="KAJ1352013.1"/>
    <property type="molecule type" value="Genomic_DNA"/>
</dbReference>
<dbReference type="InterPro" id="IPR001498">
    <property type="entry name" value="Impact_N"/>
</dbReference>
<dbReference type="Gene3D" id="3.30.230.30">
    <property type="entry name" value="Impact, N-terminal domain"/>
    <property type="match status" value="1"/>
</dbReference>
<dbReference type="AlphaFoldDB" id="A0AAD5M7M0"/>
<organism evidence="3 4">
    <name type="scientific">Parelaphostrongylus tenuis</name>
    <name type="common">Meningeal worm</name>
    <dbReference type="NCBI Taxonomy" id="148309"/>
    <lineage>
        <taxon>Eukaryota</taxon>
        <taxon>Metazoa</taxon>
        <taxon>Ecdysozoa</taxon>
        <taxon>Nematoda</taxon>
        <taxon>Chromadorea</taxon>
        <taxon>Rhabditida</taxon>
        <taxon>Rhabditina</taxon>
        <taxon>Rhabditomorpha</taxon>
        <taxon>Strongyloidea</taxon>
        <taxon>Metastrongylidae</taxon>
        <taxon>Parelaphostrongylus</taxon>
    </lineage>
</organism>
<dbReference type="PANTHER" id="PTHR16301:SF25">
    <property type="entry name" value="PROTEIN IMPACT"/>
    <property type="match status" value="1"/>
</dbReference>
<dbReference type="GO" id="GO:0140469">
    <property type="term" value="P:GCN2-mediated signaling"/>
    <property type="evidence" value="ECO:0007669"/>
    <property type="project" value="TreeGrafter"/>
</dbReference>
<dbReference type="SUPFAM" id="SSF54211">
    <property type="entry name" value="Ribosomal protein S5 domain 2-like"/>
    <property type="match status" value="1"/>
</dbReference>
<keyword evidence="4" id="KW-1185">Reference proteome</keyword>
<comment type="caution">
    <text evidence="3">The sequence shown here is derived from an EMBL/GenBank/DDBJ whole genome shotgun (WGS) entry which is preliminary data.</text>
</comment>
<name>A0AAD5M7M0_PARTN</name>
<comment type="similarity">
    <text evidence="1">Belongs to the IMPACT family.</text>
</comment>
<evidence type="ECO:0000313" key="4">
    <source>
        <dbReference type="Proteomes" id="UP001196413"/>
    </source>
</evidence>
<feature type="domain" description="Impact N-terminal" evidence="2">
    <location>
        <begin position="64"/>
        <end position="172"/>
    </location>
</feature>
<protein>
    <recommendedName>
        <fullName evidence="2">Impact N-terminal domain-containing protein</fullName>
    </recommendedName>
</protein>
<evidence type="ECO:0000259" key="2">
    <source>
        <dbReference type="Pfam" id="PF01205"/>
    </source>
</evidence>
<gene>
    <name evidence="3" type="ORF">KIN20_008200</name>
</gene>